<keyword evidence="1" id="KW-1133">Transmembrane helix</keyword>
<gene>
    <name evidence="2" type="ORF">HRQ87_15710</name>
</gene>
<accession>A0ABX2IZN7</accession>
<keyword evidence="1" id="KW-0812">Transmembrane</keyword>
<reference evidence="2 3" key="1">
    <citation type="submission" date="2020-06" db="EMBL/GenBank/DDBJ databases">
        <title>Sulfitobacter algicola sp. nov., isolated from green algae.</title>
        <authorList>
            <person name="Wang C."/>
        </authorList>
    </citation>
    <scope>NUCLEOTIDE SEQUENCE [LARGE SCALE GENOMIC DNA]</scope>
    <source>
        <strain evidence="2 3">1151</strain>
    </source>
</reference>
<keyword evidence="3" id="KW-1185">Reference proteome</keyword>
<sequence>MIGLLFFILYIALLAFVLSLSTKIVIGRSATFSSAFLTIFVSFIFTIIISVGVGLTYILLQTGLDQFDTDSIGTIATDLSETASPVISIAFLGVQTLIMTFSVWAFINTNQSSVRPTFTSSLIITIVNQVILLVVTFGIGFLAGSLMMQQGAP</sequence>
<proteinExistence type="predicted"/>
<evidence type="ECO:0000313" key="2">
    <source>
        <dbReference type="EMBL" id="NSX56241.1"/>
    </source>
</evidence>
<evidence type="ECO:0000313" key="3">
    <source>
        <dbReference type="Proteomes" id="UP000777935"/>
    </source>
</evidence>
<feature type="transmembrane region" description="Helical" evidence="1">
    <location>
        <begin position="86"/>
        <end position="107"/>
    </location>
</feature>
<feature type="transmembrane region" description="Helical" evidence="1">
    <location>
        <begin position="35"/>
        <end position="60"/>
    </location>
</feature>
<protein>
    <recommendedName>
        <fullName evidence="4">Yip1 domain-containing protein</fullName>
    </recommendedName>
</protein>
<organism evidence="2 3">
    <name type="scientific">Parasulfitobacter algicola</name>
    <dbReference type="NCBI Taxonomy" id="2614809"/>
    <lineage>
        <taxon>Bacteria</taxon>
        <taxon>Pseudomonadati</taxon>
        <taxon>Pseudomonadota</taxon>
        <taxon>Alphaproteobacteria</taxon>
        <taxon>Rhodobacterales</taxon>
        <taxon>Roseobacteraceae</taxon>
        <taxon>Parasulfitobacter</taxon>
    </lineage>
</organism>
<name>A0ABX2IZN7_9RHOB</name>
<evidence type="ECO:0000256" key="1">
    <source>
        <dbReference type="SAM" id="Phobius"/>
    </source>
</evidence>
<evidence type="ECO:0008006" key="4">
    <source>
        <dbReference type="Google" id="ProtNLM"/>
    </source>
</evidence>
<dbReference type="Proteomes" id="UP000777935">
    <property type="component" value="Unassembled WGS sequence"/>
</dbReference>
<comment type="caution">
    <text evidence="2">The sequence shown here is derived from an EMBL/GenBank/DDBJ whole genome shotgun (WGS) entry which is preliminary data.</text>
</comment>
<feature type="transmembrane region" description="Helical" evidence="1">
    <location>
        <begin position="119"/>
        <end position="143"/>
    </location>
</feature>
<keyword evidence="1" id="KW-0472">Membrane</keyword>
<dbReference type="RefSeq" id="WP_174139392.1">
    <property type="nucleotide sequence ID" value="NZ_JABUFE010000011.1"/>
</dbReference>
<dbReference type="EMBL" id="JABUFE010000011">
    <property type="protein sequence ID" value="NSX56241.1"/>
    <property type="molecule type" value="Genomic_DNA"/>
</dbReference>